<dbReference type="Pfam" id="PF25917">
    <property type="entry name" value="BSH_RND"/>
    <property type="match status" value="1"/>
</dbReference>
<dbReference type="SUPFAM" id="SSF111369">
    <property type="entry name" value="HlyD-like secretion proteins"/>
    <property type="match status" value="1"/>
</dbReference>
<dbReference type="GO" id="GO:0046677">
    <property type="term" value="P:response to antibiotic"/>
    <property type="evidence" value="ECO:0007669"/>
    <property type="project" value="TreeGrafter"/>
</dbReference>
<dbReference type="PANTHER" id="PTHR30158">
    <property type="entry name" value="ACRA/E-RELATED COMPONENT OF DRUG EFFLUX TRANSPORTER"/>
    <property type="match status" value="1"/>
</dbReference>
<evidence type="ECO:0000256" key="1">
    <source>
        <dbReference type="ARBA" id="ARBA00004519"/>
    </source>
</evidence>
<reference evidence="10" key="1">
    <citation type="submission" date="2016-09" db="EMBL/GenBank/DDBJ databases">
        <authorList>
            <person name="Varghese N."/>
            <person name="Submissions S."/>
        </authorList>
    </citation>
    <scope>NUCLEOTIDE SEQUENCE [LARGE SCALE GENOMIC DNA]</scope>
    <source>
        <strain evidence="10">ANC 3699</strain>
    </source>
</reference>
<dbReference type="InterPro" id="IPR058627">
    <property type="entry name" value="MdtA-like_C"/>
</dbReference>
<dbReference type="AlphaFoldDB" id="A0A1G6J8G7"/>
<dbReference type="OrthoDB" id="9816569at2"/>
<accession>A0A1G6J8G7</accession>
<dbReference type="Pfam" id="PF25944">
    <property type="entry name" value="Beta-barrel_RND"/>
    <property type="match status" value="1"/>
</dbReference>
<evidence type="ECO:0000313" key="10">
    <source>
        <dbReference type="Proteomes" id="UP000242317"/>
    </source>
</evidence>
<organism evidence="9 10">
    <name type="scientific">Acinetobacter marinus</name>
    <dbReference type="NCBI Taxonomy" id="281375"/>
    <lineage>
        <taxon>Bacteria</taxon>
        <taxon>Pseudomonadati</taxon>
        <taxon>Pseudomonadota</taxon>
        <taxon>Gammaproteobacteria</taxon>
        <taxon>Moraxellales</taxon>
        <taxon>Moraxellaceae</taxon>
        <taxon>Acinetobacter</taxon>
    </lineage>
</organism>
<keyword evidence="4" id="KW-0732">Signal</keyword>
<dbReference type="GO" id="GO:0022857">
    <property type="term" value="F:transmembrane transporter activity"/>
    <property type="evidence" value="ECO:0007669"/>
    <property type="project" value="InterPro"/>
</dbReference>
<sequence>MNRSHFQYALLTAFLLSSPLFLSACSKEEAPAMMNQTPEVGVQVIQYQSMEMKHTLAGRVTAYMTSDVRPQVGGIIQKRLFKEGDYVKAGQPLYQLDSKSYQAAYDSAKADLAEAEASLISDQPKVQRYRNLMKIEAISKQDLADAEATLKQSQASVMSAQAALNTAKINLGYTTVRAPISGRIATSTYTPGALVTADQDTALTTIEQINPVYVDITLSSTELLSLRKQIDEGKLQSLDGKVPVKIILEDGSYYDQSGTLEFVGSSVDTGTGTVTLRALVPNPKYLILPGAYVKAELPMAVNHQAILIPQKAVTRNHKGDPVVKLVGKDGKVEERVIDTTDTLDNQWIVNGGLKQGEKLIIEGASTVSAGDSVKTVLAQVKADTEASAASSTSTATSTTNTASTTQASTQSTTTSTDANTTTSKN</sequence>
<evidence type="ECO:0000259" key="6">
    <source>
        <dbReference type="Pfam" id="PF25917"/>
    </source>
</evidence>
<evidence type="ECO:0000256" key="2">
    <source>
        <dbReference type="ARBA" id="ARBA00009477"/>
    </source>
</evidence>
<dbReference type="InterPro" id="IPR058626">
    <property type="entry name" value="MdtA-like_b-barrel"/>
</dbReference>
<dbReference type="NCBIfam" id="TIGR01730">
    <property type="entry name" value="RND_mfp"/>
    <property type="match status" value="1"/>
</dbReference>
<dbReference type="Proteomes" id="UP000242317">
    <property type="component" value="Unassembled WGS sequence"/>
</dbReference>
<feature type="compositionally biased region" description="Low complexity" evidence="3">
    <location>
        <begin position="385"/>
        <end position="425"/>
    </location>
</feature>
<evidence type="ECO:0000259" key="7">
    <source>
        <dbReference type="Pfam" id="PF25944"/>
    </source>
</evidence>
<dbReference type="PANTHER" id="PTHR30158:SF3">
    <property type="entry name" value="MULTIDRUG EFFLUX PUMP SUBUNIT ACRA-RELATED"/>
    <property type="match status" value="1"/>
</dbReference>
<comment type="similarity">
    <text evidence="2">Belongs to the membrane fusion protein (MFP) (TC 8.A.1) family.</text>
</comment>
<dbReference type="GO" id="GO:0005886">
    <property type="term" value="C:plasma membrane"/>
    <property type="evidence" value="ECO:0007669"/>
    <property type="project" value="UniProtKB-SubCell"/>
</dbReference>
<proteinExistence type="inferred from homology"/>
<gene>
    <name evidence="9" type="ORF">SAMN05421749_103271</name>
</gene>
<protein>
    <submittedName>
        <fullName evidence="9">Membrane fusion protein, multidrug efflux system</fullName>
    </submittedName>
</protein>
<feature type="domain" description="Multidrug resistance protein MdtA-like alpha-helical hairpin" evidence="5">
    <location>
        <begin position="105"/>
        <end position="174"/>
    </location>
</feature>
<comment type="subcellular location">
    <subcellularLocation>
        <location evidence="1">Cell inner membrane</location>
        <topology evidence="1">Lipid-anchor</topology>
    </subcellularLocation>
</comment>
<dbReference type="Gene3D" id="2.40.50.100">
    <property type="match status" value="1"/>
</dbReference>
<feature type="domain" description="Multidrug resistance protein MdtA-like beta-barrel" evidence="7">
    <location>
        <begin position="211"/>
        <end position="298"/>
    </location>
</feature>
<dbReference type="PROSITE" id="PS51257">
    <property type="entry name" value="PROKAR_LIPOPROTEIN"/>
    <property type="match status" value="1"/>
</dbReference>
<dbReference type="Gene3D" id="1.10.287.470">
    <property type="entry name" value="Helix hairpin bin"/>
    <property type="match status" value="1"/>
</dbReference>
<name>A0A1G6J8G7_9GAMM</name>
<evidence type="ECO:0000256" key="4">
    <source>
        <dbReference type="SAM" id="SignalP"/>
    </source>
</evidence>
<dbReference type="Gene3D" id="2.40.420.20">
    <property type="match status" value="1"/>
</dbReference>
<dbReference type="RefSeq" id="WP_092618126.1">
    <property type="nucleotide sequence ID" value="NZ_FMYK01000003.1"/>
</dbReference>
<evidence type="ECO:0000256" key="3">
    <source>
        <dbReference type="SAM" id="MobiDB-lite"/>
    </source>
</evidence>
<feature type="domain" description="Multidrug resistance protein MdtA-like C-terminal permuted SH3" evidence="8">
    <location>
        <begin position="304"/>
        <end position="364"/>
    </location>
</feature>
<feature type="domain" description="Multidrug resistance protein MdtA-like barrel-sandwich hybrid" evidence="6">
    <location>
        <begin position="66"/>
        <end position="206"/>
    </location>
</feature>
<dbReference type="InterPro" id="IPR006143">
    <property type="entry name" value="RND_pump_MFP"/>
</dbReference>
<evidence type="ECO:0000259" key="5">
    <source>
        <dbReference type="Pfam" id="PF25876"/>
    </source>
</evidence>
<dbReference type="InterPro" id="IPR058625">
    <property type="entry name" value="MdtA-like_BSH"/>
</dbReference>
<keyword evidence="10" id="KW-1185">Reference proteome</keyword>
<dbReference type="Pfam" id="PF25967">
    <property type="entry name" value="RND-MFP_C"/>
    <property type="match status" value="1"/>
</dbReference>
<dbReference type="Pfam" id="PF25876">
    <property type="entry name" value="HH_MFP_RND"/>
    <property type="match status" value="1"/>
</dbReference>
<evidence type="ECO:0000259" key="8">
    <source>
        <dbReference type="Pfam" id="PF25967"/>
    </source>
</evidence>
<dbReference type="EMBL" id="FMYK01000003">
    <property type="protein sequence ID" value="SDC14929.1"/>
    <property type="molecule type" value="Genomic_DNA"/>
</dbReference>
<feature type="chain" id="PRO_5017442620" evidence="4">
    <location>
        <begin position="25"/>
        <end position="425"/>
    </location>
</feature>
<dbReference type="InterPro" id="IPR058624">
    <property type="entry name" value="MdtA-like_HH"/>
</dbReference>
<dbReference type="Gene3D" id="2.40.30.170">
    <property type="match status" value="1"/>
</dbReference>
<feature type="region of interest" description="Disordered" evidence="3">
    <location>
        <begin position="384"/>
        <end position="425"/>
    </location>
</feature>
<feature type="signal peptide" evidence="4">
    <location>
        <begin position="1"/>
        <end position="24"/>
    </location>
</feature>
<evidence type="ECO:0000313" key="9">
    <source>
        <dbReference type="EMBL" id="SDC14929.1"/>
    </source>
</evidence>